<dbReference type="AlphaFoldDB" id="A0A9X1VMJ7"/>
<dbReference type="GO" id="GO:0051537">
    <property type="term" value="F:2 iron, 2 sulfur cluster binding"/>
    <property type="evidence" value="ECO:0007669"/>
    <property type="project" value="UniProtKB-KW"/>
</dbReference>
<accession>A0A9X1VMJ7</accession>
<keyword evidence="1" id="KW-0001">2Fe-2S</keyword>
<keyword evidence="3" id="KW-0408">Iron</keyword>
<keyword evidence="7" id="KW-1185">Reference proteome</keyword>
<dbReference type="Pfam" id="PF00355">
    <property type="entry name" value="Rieske"/>
    <property type="match status" value="1"/>
</dbReference>
<dbReference type="InterPro" id="IPR036922">
    <property type="entry name" value="Rieske_2Fe-2S_sf"/>
</dbReference>
<name>A0A9X1VMJ7_9FLAO</name>
<dbReference type="GO" id="GO:0046872">
    <property type="term" value="F:metal ion binding"/>
    <property type="evidence" value="ECO:0007669"/>
    <property type="project" value="UniProtKB-KW"/>
</dbReference>
<gene>
    <name evidence="6" type="ORF">MC378_06280</name>
</gene>
<dbReference type="SUPFAM" id="SSF50022">
    <property type="entry name" value="ISP domain"/>
    <property type="match status" value="1"/>
</dbReference>
<dbReference type="Proteomes" id="UP001139369">
    <property type="component" value="Unassembled WGS sequence"/>
</dbReference>
<sequence>MLKNTFIILSFIAFLSCTGNDNLTNCIQTLPLSLNTDLNNPQLINAQTPGGYAEISGGNKGILLFNKNGSEFVAFDKLCPRNDCNTPMTFENRLLKCTCHDSYYSVDFGGKPQTEGFECPAIEYKVTKNGTTIRISNF</sequence>
<reference evidence="6" key="1">
    <citation type="submission" date="2022-02" db="EMBL/GenBank/DDBJ databases">
        <title>Polaribacter sp. MSW13, isolated from seawater.</title>
        <authorList>
            <person name="Kristyanto S."/>
            <person name="Jung J."/>
            <person name="Jeon C.O."/>
        </authorList>
    </citation>
    <scope>NUCLEOTIDE SEQUENCE</scope>
    <source>
        <strain evidence="6">MSW13</strain>
    </source>
</reference>
<evidence type="ECO:0000256" key="3">
    <source>
        <dbReference type="ARBA" id="ARBA00023004"/>
    </source>
</evidence>
<dbReference type="PROSITE" id="PS51257">
    <property type="entry name" value="PROKAR_LIPOPROTEIN"/>
    <property type="match status" value="1"/>
</dbReference>
<keyword evidence="4" id="KW-0411">Iron-sulfur</keyword>
<proteinExistence type="predicted"/>
<keyword evidence="2" id="KW-0479">Metal-binding</keyword>
<dbReference type="Gene3D" id="2.102.10.10">
    <property type="entry name" value="Rieske [2Fe-2S] iron-sulphur domain"/>
    <property type="match status" value="1"/>
</dbReference>
<organism evidence="6 7">
    <name type="scientific">Polaribacter marinus</name>
    <dbReference type="NCBI Taxonomy" id="2916838"/>
    <lineage>
        <taxon>Bacteria</taxon>
        <taxon>Pseudomonadati</taxon>
        <taxon>Bacteroidota</taxon>
        <taxon>Flavobacteriia</taxon>
        <taxon>Flavobacteriales</taxon>
        <taxon>Flavobacteriaceae</taxon>
    </lineage>
</organism>
<evidence type="ECO:0000313" key="6">
    <source>
        <dbReference type="EMBL" id="MCI2228768.1"/>
    </source>
</evidence>
<comment type="caution">
    <text evidence="6">The sequence shown here is derived from an EMBL/GenBank/DDBJ whole genome shotgun (WGS) entry which is preliminary data.</text>
</comment>
<feature type="domain" description="Rieske" evidence="5">
    <location>
        <begin position="39"/>
        <end position="135"/>
    </location>
</feature>
<protein>
    <submittedName>
        <fullName evidence="6">Rieske 2Fe-2S domain-containing protein</fullName>
    </submittedName>
</protein>
<dbReference type="EMBL" id="JAKQYM010000003">
    <property type="protein sequence ID" value="MCI2228768.1"/>
    <property type="molecule type" value="Genomic_DNA"/>
</dbReference>
<dbReference type="PROSITE" id="PS51296">
    <property type="entry name" value="RIESKE"/>
    <property type="match status" value="1"/>
</dbReference>
<evidence type="ECO:0000313" key="7">
    <source>
        <dbReference type="Proteomes" id="UP001139369"/>
    </source>
</evidence>
<evidence type="ECO:0000256" key="4">
    <source>
        <dbReference type="ARBA" id="ARBA00023014"/>
    </source>
</evidence>
<evidence type="ECO:0000256" key="2">
    <source>
        <dbReference type="ARBA" id="ARBA00022723"/>
    </source>
</evidence>
<dbReference type="InterPro" id="IPR017941">
    <property type="entry name" value="Rieske_2Fe-2S"/>
</dbReference>
<dbReference type="RefSeq" id="WP_242177896.1">
    <property type="nucleotide sequence ID" value="NZ_JAKQYM010000003.1"/>
</dbReference>
<evidence type="ECO:0000256" key="1">
    <source>
        <dbReference type="ARBA" id="ARBA00022714"/>
    </source>
</evidence>
<evidence type="ECO:0000259" key="5">
    <source>
        <dbReference type="PROSITE" id="PS51296"/>
    </source>
</evidence>